<dbReference type="EMBL" id="CP013189">
    <property type="protein sequence ID" value="ALO44992.1"/>
    <property type="molecule type" value="Genomic_DNA"/>
</dbReference>
<dbReference type="Proteomes" id="UP000065641">
    <property type="component" value="Chromosome"/>
</dbReference>
<evidence type="ECO:0000313" key="2">
    <source>
        <dbReference type="EMBL" id="ALO44992.1"/>
    </source>
</evidence>
<accession>A0A0S2K9G5</accession>
<dbReference type="STRING" id="1249552.PS2015_300"/>
<feature type="transmembrane region" description="Helical" evidence="1">
    <location>
        <begin position="113"/>
        <end position="136"/>
    </location>
</feature>
<proteinExistence type="predicted"/>
<dbReference type="AlphaFoldDB" id="A0A0S2K9G5"/>
<protein>
    <submittedName>
        <fullName evidence="2">Uncharacterized protein</fullName>
    </submittedName>
</protein>
<keyword evidence="1" id="KW-1133">Transmembrane helix</keyword>
<keyword evidence="3" id="KW-1185">Reference proteome</keyword>
<keyword evidence="1" id="KW-0472">Membrane</keyword>
<dbReference type="KEGG" id="pspi:PS2015_300"/>
<dbReference type="OrthoDB" id="7062235at2"/>
<evidence type="ECO:0000256" key="1">
    <source>
        <dbReference type="SAM" id="Phobius"/>
    </source>
</evidence>
<feature type="transmembrane region" description="Helical" evidence="1">
    <location>
        <begin position="82"/>
        <end position="101"/>
    </location>
</feature>
<sequence length="153" mass="17799">MSTSDINQQTIHQWMMAELDGETTPTQQEEIQRWIQADPALREEYGRLKQLRGLTMKTTLKQPPPALWDSYWQGVYRRLERGLGWILFSVGAIVLTAFGLWEMSQEWLSDSSIPIWVRIGGVSLALGLVILLVSVIREKIFLHKNERYKDIQR</sequence>
<dbReference type="RefSeq" id="WP_058020501.1">
    <property type="nucleotide sequence ID" value="NZ_CP013189.1"/>
</dbReference>
<reference evidence="2 3" key="1">
    <citation type="submission" date="2015-11" db="EMBL/GenBank/DDBJ databases">
        <authorList>
            <person name="Zhang Y."/>
            <person name="Guo Z."/>
        </authorList>
    </citation>
    <scope>NUCLEOTIDE SEQUENCE [LARGE SCALE GENOMIC DNA]</scope>
    <source>
        <strain evidence="2 3">KCTC 32221</strain>
    </source>
</reference>
<gene>
    <name evidence="2" type="ORF">PS2015_300</name>
</gene>
<keyword evidence="1" id="KW-0812">Transmembrane</keyword>
<name>A0A0S2K9G5_9GAMM</name>
<evidence type="ECO:0000313" key="3">
    <source>
        <dbReference type="Proteomes" id="UP000065641"/>
    </source>
</evidence>
<organism evidence="2 3">
    <name type="scientific">Pseudohongiella spirulinae</name>
    <dbReference type="NCBI Taxonomy" id="1249552"/>
    <lineage>
        <taxon>Bacteria</taxon>
        <taxon>Pseudomonadati</taxon>
        <taxon>Pseudomonadota</taxon>
        <taxon>Gammaproteobacteria</taxon>
        <taxon>Pseudomonadales</taxon>
        <taxon>Pseudohongiellaceae</taxon>
        <taxon>Pseudohongiella</taxon>
    </lineage>
</organism>